<evidence type="ECO:0000313" key="2">
    <source>
        <dbReference type="EMBL" id="SNR67349.1"/>
    </source>
</evidence>
<organism evidence="2 3">
    <name type="scientific">Halorubrum vacuolatum</name>
    <name type="common">Natronobacterium vacuolatum</name>
    <dbReference type="NCBI Taxonomy" id="63740"/>
    <lineage>
        <taxon>Archaea</taxon>
        <taxon>Methanobacteriati</taxon>
        <taxon>Methanobacteriota</taxon>
        <taxon>Stenosarchaea group</taxon>
        <taxon>Halobacteria</taxon>
        <taxon>Halobacteriales</taxon>
        <taxon>Haloferacaceae</taxon>
        <taxon>Halorubrum</taxon>
    </lineage>
</organism>
<feature type="transmembrane region" description="Helical" evidence="1">
    <location>
        <begin position="258"/>
        <end position="279"/>
    </location>
</feature>
<dbReference type="EMBL" id="FZNQ01000033">
    <property type="protein sequence ID" value="SNR67349.1"/>
    <property type="molecule type" value="Genomic_DNA"/>
</dbReference>
<evidence type="ECO:0000313" key="3">
    <source>
        <dbReference type="Proteomes" id="UP000198397"/>
    </source>
</evidence>
<keyword evidence="1" id="KW-1133">Transmembrane helix</keyword>
<proteinExistence type="predicted"/>
<keyword evidence="1" id="KW-0472">Membrane</keyword>
<keyword evidence="1" id="KW-0812">Transmembrane</keyword>
<protein>
    <submittedName>
        <fullName evidence="2">Uncharacterized protein</fullName>
    </submittedName>
</protein>
<name>A0A238YAH4_HALVU</name>
<dbReference type="Proteomes" id="UP000198397">
    <property type="component" value="Unassembled WGS sequence"/>
</dbReference>
<reference evidence="2 3" key="1">
    <citation type="submission" date="2017-06" db="EMBL/GenBank/DDBJ databases">
        <authorList>
            <person name="Kim H.J."/>
            <person name="Triplett B.A."/>
        </authorList>
    </citation>
    <scope>NUCLEOTIDE SEQUENCE [LARGE SCALE GENOMIC DNA]</scope>
    <source>
        <strain evidence="2 3">DSM 8800</strain>
    </source>
</reference>
<gene>
    <name evidence="2" type="ORF">SAMN06264855_13315</name>
</gene>
<dbReference type="AlphaFoldDB" id="A0A238YAH4"/>
<keyword evidence="3" id="KW-1185">Reference proteome</keyword>
<sequence>MQRRAVAAYVAIFLLAASVAGVLAVTAETPELTFEDPDFELSEGDTFEVDGIEFTVADISETEEEDELGDIEIERSGVVEWVEETDQTEIWDNESAVEVDGMDWTVHIEGEEPEEFTLIEDLDRQAILEDDPAAANETVEFDDQEYVVITDEDGEEEFVPVDEYFPEPEERTYALGDTFEYADETVTVEEITENDVTIAWTGPEELSQDISQETEVTLGETDFIAYFPDGETLILSSDIEAYEAQLAEVERLEQQGDGLWRIVIIGVLSSLLLVAAAFVPSRY</sequence>
<dbReference type="RefSeq" id="WP_245810007.1">
    <property type="nucleotide sequence ID" value="NZ_FZNQ01000033.1"/>
</dbReference>
<accession>A0A238YAH4</accession>
<evidence type="ECO:0000256" key="1">
    <source>
        <dbReference type="SAM" id="Phobius"/>
    </source>
</evidence>